<comment type="caution">
    <text evidence="11">The sequence shown here is derived from an EMBL/GenBank/DDBJ whole genome shotgun (WGS) entry which is preliminary data.</text>
</comment>
<dbReference type="PROSITE" id="PS51007">
    <property type="entry name" value="CYTC"/>
    <property type="match status" value="1"/>
</dbReference>
<dbReference type="Proteomes" id="UP000539372">
    <property type="component" value="Unassembled WGS sequence"/>
</dbReference>
<keyword evidence="6" id="KW-0249">Electron transport</keyword>
<evidence type="ECO:0000256" key="9">
    <source>
        <dbReference type="SAM" id="SignalP"/>
    </source>
</evidence>
<evidence type="ECO:0000256" key="7">
    <source>
        <dbReference type="ARBA" id="ARBA00023004"/>
    </source>
</evidence>
<keyword evidence="2" id="KW-0813">Transport</keyword>
<evidence type="ECO:0000256" key="4">
    <source>
        <dbReference type="ARBA" id="ARBA00022617"/>
    </source>
</evidence>
<evidence type="ECO:0000256" key="2">
    <source>
        <dbReference type="ARBA" id="ARBA00022448"/>
    </source>
</evidence>
<reference evidence="11 12" key="1">
    <citation type="submission" date="2020-04" db="EMBL/GenBank/DDBJ databases">
        <title>Rhodospirillaceae bacterium KN72 isolated from deep sea.</title>
        <authorList>
            <person name="Zhang D.-C."/>
        </authorList>
    </citation>
    <scope>NUCLEOTIDE SEQUENCE [LARGE SCALE GENOMIC DNA]</scope>
    <source>
        <strain evidence="11 12">KN72</strain>
    </source>
</reference>
<dbReference type="Pfam" id="PF00034">
    <property type="entry name" value="Cytochrom_C"/>
    <property type="match status" value="1"/>
</dbReference>
<keyword evidence="9" id="KW-0732">Signal</keyword>
<keyword evidence="12" id="KW-1185">Reference proteome</keyword>
<dbReference type="AlphaFoldDB" id="A0A7Y0E086"/>
<evidence type="ECO:0000313" key="12">
    <source>
        <dbReference type="Proteomes" id="UP000539372"/>
    </source>
</evidence>
<evidence type="ECO:0000256" key="1">
    <source>
        <dbReference type="ARBA" id="ARBA00003590"/>
    </source>
</evidence>
<dbReference type="GO" id="GO:0020037">
    <property type="term" value="F:heme binding"/>
    <property type="evidence" value="ECO:0007669"/>
    <property type="project" value="InterPro"/>
</dbReference>
<dbReference type="PRINTS" id="PR00604">
    <property type="entry name" value="CYTCHRMECIAB"/>
</dbReference>
<dbReference type="InterPro" id="IPR036909">
    <property type="entry name" value="Cyt_c-like_dom_sf"/>
</dbReference>
<accession>A0A7Y0E086</accession>
<gene>
    <name evidence="11" type="ORF">HH303_09605</name>
</gene>
<keyword evidence="5 8" id="KW-0479">Metal-binding</keyword>
<sequence>MNCLKSLCLAASAAALLAAGPAFADGDAAKGEKVFKKCAACHSVEPGVNKVGPSLHGVFGRHAGTGEGYSYSKLNGEASEVGLVWNDETLMDYLVDPQKFLETYVSSNGGTPDGRTKMTFKLKKEKERADVIAYLKTLSD</sequence>
<dbReference type="SUPFAM" id="SSF46626">
    <property type="entry name" value="Cytochrome c"/>
    <property type="match status" value="1"/>
</dbReference>
<dbReference type="RefSeq" id="WP_169625133.1">
    <property type="nucleotide sequence ID" value="NZ_JABBNT010000003.1"/>
</dbReference>
<comment type="function">
    <text evidence="1">Cytochrome c2 is found mainly in purple, non-sulfur, photosynthetic bacteria where it functions as the electron donor to the oxidized bacteriochlorophyll in the photophosphorylation pathway. However, it may also have a role in the respiratory chain and is found in some non-photosynthetic bacteria.</text>
</comment>
<evidence type="ECO:0000256" key="6">
    <source>
        <dbReference type="ARBA" id="ARBA00022982"/>
    </source>
</evidence>
<evidence type="ECO:0000259" key="10">
    <source>
        <dbReference type="PROSITE" id="PS51007"/>
    </source>
</evidence>
<name>A0A7Y0E086_9PROT</name>
<dbReference type="EMBL" id="JABBNT010000003">
    <property type="protein sequence ID" value="NMM44733.1"/>
    <property type="molecule type" value="Genomic_DNA"/>
</dbReference>
<evidence type="ECO:0000256" key="5">
    <source>
        <dbReference type="ARBA" id="ARBA00022723"/>
    </source>
</evidence>
<keyword evidence="3" id="KW-0602">Photosynthesis</keyword>
<feature type="chain" id="PRO_5030733215" evidence="9">
    <location>
        <begin position="25"/>
        <end position="140"/>
    </location>
</feature>
<evidence type="ECO:0000256" key="8">
    <source>
        <dbReference type="PROSITE-ProRule" id="PRU00433"/>
    </source>
</evidence>
<dbReference type="InterPro" id="IPR009056">
    <property type="entry name" value="Cyt_c-like_dom"/>
</dbReference>
<dbReference type="GO" id="GO:0009055">
    <property type="term" value="F:electron transfer activity"/>
    <property type="evidence" value="ECO:0007669"/>
    <property type="project" value="InterPro"/>
</dbReference>
<proteinExistence type="predicted"/>
<dbReference type="PANTHER" id="PTHR11961">
    <property type="entry name" value="CYTOCHROME C"/>
    <property type="match status" value="1"/>
</dbReference>
<dbReference type="Gene3D" id="1.10.760.10">
    <property type="entry name" value="Cytochrome c-like domain"/>
    <property type="match status" value="1"/>
</dbReference>
<dbReference type="GO" id="GO:0015979">
    <property type="term" value="P:photosynthesis"/>
    <property type="evidence" value="ECO:0007669"/>
    <property type="project" value="UniProtKB-KW"/>
</dbReference>
<organism evidence="11 12">
    <name type="scientific">Pacificispira spongiicola</name>
    <dbReference type="NCBI Taxonomy" id="2729598"/>
    <lineage>
        <taxon>Bacteria</taxon>
        <taxon>Pseudomonadati</taxon>
        <taxon>Pseudomonadota</taxon>
        <taxon>Alphaproteobacteria</taxon>
        <taxon>Rhodospirillales</taxon>
        <taxon>Rhodospirillaceae</taxon>
        <taxon>Pacificispira</taxon>
    </lineage>
</organism>
<dbReference type="GO" id="GO:0046872">
    <property type="term" value="F:metal ion binding"/>
    <property type="evidence" value="ECO:0007669"/>
    <property type="project" value="UniProtKB-KW"/>
</dbReference>
<feature type="domain" description="Cytochrome c" evidence="10">
    <location>
        <begin position="26"/>
        <end position="139"/>
    </location>
</feature>
<evidence type="ECO:0000313" key="11">
    <source>
        <dbReference type="EMBL" id="NMM44733.1"/>
    </source>
</evidence>
<feature type="signal peptide" evidence="9">
    <location>
        <begin position="1"/>
        <end position="24"/>
    </location>
</feature>
<evidence type="ECO:0000256" key="3">
    <source>
        <dbReference type="ARBA" id="ARBA00022531"/>
    </source>
</evidence>
<dbReference type="InterPro" id="IPR002327">
    <property type="entry name" value="Cyt_c_1A/1B"/>
</dbReference>
<keyword evidence="4 8" id="KW-0349">Heme</keyword>
<keyword evidence="7 8" id="KW-0408">Iron</keyword>
<protein>
    <submittedName>
        <fullName evidence="11">Cytochrome c family protein</fullName>
    </submittedName>
</protein>